<protein>
    <submittedName>
        <fullName evidence="1">Uncharacterized protein</fullName>
    </submittedName>
</protein>
<sequence length="78" mass="9065">MSINKTAYFITIGETDIDGIMADEFEETLIFVGRLIERLNNDDKFKGKYIYVVQYLLSSDGKVIKQDNLFSSRYLIED</sequence>
<dbReference type="EMBL" id="MN740421">
    <property type="protein sequence ID" value="QHU05858.1"/>
    <property type="molecule type" value="Genomic_DNA"/>
</dbReference>
<dbReference type="AlphaFoldDB" id="A0A6C0JPQ0"/>
<evidence type="ECO:0000313" key="1">
    <source>
        <dbReference type="EMBL" id="QHU05858.1"/>
    </source>
</evidence>
<organism evidence="1">
    <name type="scientific">viral metagenome</name>
    <dbReference type="NCBI Taxonomy" id="1070528"/>
    <lineage>
        <taxon>unclassified sequences</taxon>
        <taxon>metagenomes</taxon>
        <taxon>organismal metagenomes</taxon>
    </lineage>
</organism>
<proteinExistence type="predicted"/>
<reference evidence="1" key="1">
    <citation type="journal article" date="2020" name="Nature">
        <title>Giant virus diversity and host interactions through global metagenomics.</title>
        <authorList>
            <person name="Schulz F."/>
            <person name="Roux S."/>
            <person name="Paez-Espino D."/>
            <person name="Jungbluth S."/>
            <person name="Walsh D.A."/>
            <person name="Denef V.J."/>
            <person name="McMahon K.D."/>
            <person name="Konstantinidis K.T."/>
            <person name="Eloe-Fadrosh E.A."/>
            <person name="Kyrpides N.C."/>
            <person name="Woyke T."/>
        </authorList>
    </citation>
    <scope>NUCLEOTIDE SEQUENCE</scope>
    <source>
        <strain evidence="1">GVMAG-M-3300027736-24</strain>
    </source>
</reference>
<name>A0A6C0JPQ0_9ZZZZ</name>
<accession>A0A6C0JPQ0</accession>